<comment type="pathway">
    <text evidence="5">Carbohydrate degradation; pentose phosphate pathway; D-ribulose 5-phosphate from D-glucose 6-phosphate (oxidative stage): step 1/3.</text>
</comment>
<dbReference type="InterPro" id="IPR001282">
    <property type="entry name" value="G6P_DH"/>
</dbReference>
<comment type="similarity">
    <text evidence="1 5">Belongs to the glucose-6-phosphate dehydrogenase family.</text>
</comment>
<dbReference type="Pfam" id="PF02781">
    <property type="entry name" value="G6PD_C"/>
    <property type="match status" value="1"/>
</dbReference>
<dbReference type="EC" id="1.1.1.49" evidence="5"/>
<gene>
    <name evidence="9" type="ORF">FSB_LOCUS50076</name>
</gene>
<dbReference type="NCBIfam" id="TIGR00871">
    <property type="entry name" value="zwf"/>
    <property type="match status" value="1"/>
</dbReference>
<dbReference type="PRINTS" id="PR00079">
    <property type="entry name" value="G6PDHDRGNASE"/>
</dbReference>
<dbReference type="Gene3D" id="3.40.50.720">
    <property type="entry name" value="NAD(P)-binding Rossmann-like Domain"/>
    <property type="match status" value="1"/>
</dbReference>
<reference evidence="9" key="1">
    <citation type="submission" date="2018-02" db="EMBL/GenBank/DDBJ databases">
        <authorList>
            <person name="Cohen D.B."/>
            <person name="Kent A.D."/>
        </authorList>
    </citation>
    <scope>NUCLEOTIDE SEQUENCE</scope>
</reference>
<dbReference type="SUPFAM" id="SSF55347">
    <property type="entry name" value="Glyceraldehyde-3-phosphate dehydrogenase-like, C-terminal domain"/>
    <property type="match status" value="1"/>
</dbReference>
<dbReference type="AlphaFoldDB" id="A0A2N9IDJ1"/>
<dbReference type="InterPro" id="IPR036291">
    <property type="entry name" value="NAD(P)-bd_dom_sf"/>
</dbReference>
<dbReference type="EMBL" id="OIVN01005379">
    <property type="protein sequence ID" value="SPD22194.1"/>
    <property type="molecule type" value="Genomic_DNA"/>
</dbReference>
<dbReference type="InterPro" id="IPR022674">
    <property type="entry name" value="G6P_DH_NAD-bd"/>
</dbReference>
<dbReference type="PANTHER" id="PTHR23429:SF4">
    <property type="entry name" value="INACTIVE GLUCOSE-6-PHOSPHATE 1-DEHYDROGENASE 4, CHLOROPLASTIC"/>
    <property type="match status" value="1"/>
</dbReference>
<evidence type="ECO:0000256" key="6">
    <source>
        <dbReference type="SAM" id="MobiDB-lite"/>
    </source>
</evidence>
<name>A0A2N9IDJ1_FAGSY</name>
<evidence type="ECO:0000313" key="9">
    <source>
        <dbReference type="EMBL" id="SPD22194.1"/>
    </source>
</evidence>
<evidence type="ECO:0000256" key="5">
    <source>
        <dbReference type="RuleBase" id="RU362120"/>
    </source>
</evidence>
<feature type="domain" description="Glucose-6-phosphate dehydrogenase C-terminal" evidence="8">
    <location>
        <begin position="335"/>
        <end position="619"/>
    </location>
</feature>
<dbReference type="Gene3D" id="3.30.360.10">
    <property type="entry name" value="Dihydrodipicolinate Reductase, domain 2"/>
    <property type="match status" value="1"/>
</dbReference>
<evidence type="ECO:0000259" key="8">
    <source>
        <dbReference type="Pfam" id="PF02781"/>
    </source>
</evidence>
<dbReference type="GO" id="GO:0004345">
    <property type="term" value="F:glucose-6-phosphate dehydrogenase activity"/>
    <property type="evidence" value="ECO:0007669"/>
    <property type="project" value="UniProtKB-EC"/>
</dbReference>
<proteinExistence type="inferred from homology"/>
<evidence type="ECO:0000256" key="2">
    <source>
        <dbReference type="ARBA" id="ARBA00022526"/>
    </source>
</evidence>
<keyword evidence="5" id="KW-0560">Oxidoreductase</keyword>
<dbReference type="GO" id="GO:0006098">
    <property type="term" value="P:pentose-phosphate shunt"/>
    <property type="evidence" value="ECO:0007669"/>
    <property type="project" value="UniProtKB-UniPathway"/>
</dbReference>
<comment type="function">
    <text evidence="5">Catalyzes the rate-limiting step of the oxidative pentose-phosphate pathway, which represents a route for the dissimilation of carbohydrates besides glycolysis.</text>
</comment>
<evidence type="ECO:0000259" key="7">
    <source>
        <dbReference type="Pfam" id="PF00479"/>
    </source>
</evidence>
<keyword evidence="4 5" id="KW-0119">Carbohydrate metabolism</keyword>
<dbReference type="GO" id="GO:0050661">
    <property type="term" value="F:NADP binding"/>
    <property type="evidence" value="ECO:0007669"/>
    <property type="project" value="InterPro"/>
</dbReference>
<dbReference type="SUPFAM" id="SSF51735">
    <property type="entry name" value="NAD(P)-binding Rossmann-fold domains"/>
    <property type="match status" value="1"/>
</dbReference>
<protein>
    <recommendedName>
        <fullName evidence="5">Glucose-6-phosphate 1-dehydrogenase</fullName>
        <ecNumber evidence="5">1.1.1.49</ecNumber>
    </recommendedName>
</protein>
<sequence length="622" mass="70127">MHFAKTVLPLNDGAVNNIHSLTGGRLVCYGGGANICRQFYGLRLWILESLNLRQRNRKCGPSNEFKSIRSQEKDHLTNHLETTLSSEGKDIRLHNDSIETSTTTPPPEESSSQNHQPDVPTEVVTSMESKDFQKTHLSSFSIEDSKAPSLCIAVIGATGELARGKIFPALFALYYSGFLPENVGIFGYSRKNLTDEELRSIIASTLTCRVDHQSNCGDKLDAFLSKTYYLNGGYDNKQGMSKLNARMEQIEGNSEANRIFYLSVPQEALLDVQSCLASNAQTQKGWNRIIIEKPFGFDALSSHRLTKSLLSKFEEKQIYRIDHLLGRNLIENLTVLRFANLVFQPLWSRTYIRNVQVILSEDLGVPTGRYFDGYGIIRDIVHSHILQTIALLAMEPPISLDGEDIRNEKVKVLRLIRRLEPSDVILGQYKANTGDKVDAYLNSLTPTYFAAALFIDNARWDGVPFLIKSGLGLIQHRVEIRIQFNHVPGNIYRERIGHNIDLATNELILRDAPDEAILVRVNNKIPGLGLQLDSPELNLLYKDKYKVEVPDSYEHLLLDVIDGDNHLFMRSDELAAAWNILTPILHEIDRKNIAPELYELGGRGPIGAYYLWAKHGVPWAED</sequence>
<dbReference type="GO" id="GO:0006006">
    <property type="term" value="P:glucose metabolic process"/>
    <property type="evidence" value="ECO:0007669"/>
    <property type="project" value="UniProtKB-KW"/>
</dbReference>
<dbReference type="UniPathway" id="UPA00115">
    <property type="reaction ID" value="UER00408"/>
</dbReference>
<evidence type="ECO:0000256" key="3">
    <source>
        <dbReference type="ARBA" id="ARBA00022857"/>
    </source>
</evidence>
<dbReference type="Pfam" id="PF00479">
    <property type="entry name" value="G6PD_N"/>
    <property type="match status" value="1"/>
</dbReference>
<dbReference type="InterPro" id="IPR022675">
    <property type="entry name" value="G6P_DH_C"/>
</dbReference>
<dbReference type="HAMAP" id="MF_00966">
    <property type="entry name" value="G6PD"/>
    <property type="match status" value="1"/>
</dbReference>
<feature type="region of interest" description="Disordered" evidence="6">
    <location>
        <begin position="91"/>
        <end position="125"/>
    </location>
</feature>
<comment type="catalytic activity">
    <reaction evidence="5">
        <text>D-glucose 6-phosphate + NADP(+) = 6-phospho-D-glucono-1,5-lactone + NADPH + H(+)</text>
        <dbReference type="Rhea" id="RHEA:15841"/>
        <dbReference type="ChEBI" id="CHEBI:15378"/>
        <dbReference type="ChEBI" id="CHEBI:57783"/>
        <dbReference type="ChEBI" id="CHEBI:57955"/>
        <dbReference type="ChEBI" id="CHEBI:58349"/>
        <dbReference type="ChEBI" id="CHEBI:61548"/>
        <dbReference type="EC" id="1.1.1.49"/>
    </reaction>
</comment>
<accession>A0A2N9IDJ1</accession>
<organism evidence="9">
    <name type="scientific">Fagus sylvatica</name>
    <name type="common">Beechnut</name>
    <dbReference type="NCBI Taxonomy" id="28930"/>
    <lineage>
        <taxon>Eukaryota</taxon>
        <taxon>Viridiplantae</taxon>
        <taxon>Streptophyta</taxon>
        <taxon>Embryophyta</taxon>
        <taxon>Tracheophyta</taxon>
        <taxon>Spermatophyta</taxon>
        <taxon>Magnoliopsida</taxon>
        <taxon>eudicotyledons</taxon>
        <taxon>Gunneridae</taxon>
        <taxon>Pentapetalae</taxon>
        <taxon>rosids</taxon>
        <taxon>fabids</taxon>
        <taxon>Fagales</taxon>
        <taxon>Fagaceae</taxon>
        <taxon>Fagus</taxon>
    </lineage>
</organism>
<feature type="domain" description="Glucose-6-phosphate dehydrogenase NAD-binding" evidence="7">
    <location>
        <begin position="154"/>
        <end position="332"/>
    </location>
</feature>
<dbReference type="PANTHER" id="PTHR23429">
    <property type="entry name" value="GLUCOSE-6-PHOSPHATE 1-DEHYDROGENASE G6PD"/>
    <property type="match status" value="1"/>
</dbReference>
<evidence type="ECO:0000256" key="4">
    <source>
        <dbReference type="ARBA" id="ARBA00023277"/>
    </source>
</evidence>
<keyword evidence="3 5" id="KW-0521">NADP</keyword>
<keyword evidence="2 5" id="KW-0313">Glucose metabolism</keyword>
<evidence type="ECO:0000256" key="1">
    <source>
        <dbReference type="ARBA" id="ARBA00009975"/>
    </source>
</evidence>
<dbReference type="FunFam" id="3.30.360.10:FF:000018">
    <property type="entry name" value="Glucose-6-phosphate 1-dehydrogenase"/>
    <property type="match status" value="1"/>
</dbReference>